<dbReference type="Pfam" id="PF00271">
    <property type="entry name" value="Helicase_C"/>
    <property type="match status" value="1"/>
</dbReference>
<dbReference type="InterPro" id="IPR014001">
    <property type="entry name" value="Helicase_ATP-bd"/>
</dbReference>
<keyword evidence="13" id="KW-0234">DNA repair</keyword>
<dbReference type="GO" id="GO:0016787">
    <property type="term" value="F:hydrolase activity"/>
    <property type="evidence" value="ECO:0007669"/>
    <property type="project" value="UniProtKB-KW"/>
</dbReference>
<evidence type="ECO:0000256" key="11">
    <source>
        <dbReference type="ARBA" id="ARBA00023125"/>
    </source>
</evidence>
<dbReference type="InterPro" id="IPR001650">
    <property type="entry name" value="Helicase_C-like"/>
</dbReference>
<evidence type="ECO:0000256" key="16">
    <source>
        <dbReference type="NCBIfam" id="TIGR01389"/>
    </source>
</evidence>
<dbReference type="SMART" id="SM00487">
    <property type="entry name" value="DEXDc"/>
    <property type="match status" value="1"/>
</dbReference>
<evidence type="ECO:0000256" key="4">
    <source>
        <dbReference type="ARBA" id="ARBA00022723"/>
    </source>
</evidence>
<keyword evidence="12" id="KW-0233">DNA recombination</keyword>
<comment type="caution">
    <text evidence="20">The sequence shown here is derived from an EMBL/GenBank/DDBJ whole genome shotgun (WGS) entry which is preliminary data.</text>
</comment>
<comment type="cofactor">
    <cofactor evidence="2">
        <name>Zn(2+)</name>
        <dbReference type="ChEBI" id="CHEBI:29105"/>
    </cofactor>
</comment>
<dbReference type="SMART" id="SM00490">
    <property type="entry name" value="HELICc"/>
    <property type="match status" value="1"/>
</dbReference>
<sequence length="591" mass="64678">MVATLDNAREALRATFGFDDFRGRQHEVVERTLAGQSSLAVMPTGAGKSLTYQLPAVMLEGTCVVISPLIALMHDQLRSARANGIRAATLTSADADWRETQDAYRAGELDLLYVAPERASQPQFRDFLGSARIALFAVDEAHCVSEWGHDFRPDYRMLRPLMDAFPEVPRLALTATADRQTRGDVLTQLGIPEDGLVLAGFDRPNIRYTIRHRDNPVRQIATLMTERPGPGIVYAQTRKKVEDLAEKLAASTGREVLPYHAGLAPETRAANQAAFVASEDMVIVATVAFGMGIDKPDVRFVAHVGVPKSIEAYYQETGRAGRDGDPSAATMFWGAGDFATARSRLAEVDEDRRNAERARLDALAGLVETPHCRRAVLLRHFGENPPETCGNCDNCLDAPDLTNVTELARKLLSAVYRTGQSFGMGHLQKVLTGAEDDRIRQRGHDKLSVYGIVEGDDARLLQPLGRALQARGDLLPTEHGGLALGGSAREILKGTREVEIVVPPKRQRRSRRGGDEANPVGDPLFEALRELRRELASEAQVPPYVIFHDSTLREMAATRPASIAALGQVGGVGAKKLEAYGERFLMEIARH</sequence>
<dbReference type="EC" id="5.6.2.4" evidence="16"/>
<evidence type="ECO:0000313" key="20">
    <source>
        <dbReference type="EMBL" id="MBX7458468.1"/>
    </source>
</evidence>
<evidence type="ECO:0000259" key="19">
    <source>
        <dbReference type="PROSITE" id="PS51194"/>
    </source>
</evidence>
<keyword evidence="7 20" id="KW-0378">Hydrolase</keyword>
<name>A0ABS7J4Y6_9SPHN</name>
<evidence type="ECO:0000313" key="21">
    <source>
        <dbReference type="Proteomes" id="UP000783253"/>
    </source>
</evidence>
<dbReference type="InterPro" id="IPR032284">
    <property type="entry name" value="RecQ_Zn-bd"/>
</dbReference>
<feature type="domain" description="Helicase C-terminal" evidence="19">
    <location>
        <begin position="216"/>
        <end position="364"/>
    </location>
</feature>
<dbReference type="InterPro" id="IPR002121">
    <property type="entry name" value="HRDC_dom"/>
</dbReference>
<dbReference type="Pfam" id="PF09382">
    <property type="entry name" value="RQC"/>
    <property type="match status" value="1"/>
</dbReference>
<dbReference type="InterPro" id="IPR036388">
    <property type="entry name" value="WH-like_DNA-bd_sf"/>
</dbReference>
<evidence type="ECO:0000256" key="8">
    <source>
        <dbReference type="ARBA" id="ARBA00022806"/>
    </source>
</evidence>
<dbReference type="Gene3D" id="3.40.50.300">
    <property type="entry name" value="P-loop containing nucleotide triphosphate hydrolases"/>
    <property type="match status" value="2"/>
</dbReference>
<dbReference type="SUPFAM" id="SSF47819">
    <property type="entry name" value="HRDC-like"/>
    <property type="match status" value="1"/>
</dbReference>
<keyword evidence="9" id="KW-0862">Zinc</keyword>
<comment type="cofactor">
    <cofactor evidence="1">
        <name>Mg(2+)</name>
        <dbReference type="ChEBI" id="CHEBI:18420"/>
    </cofactor>
</comment>
<evidence type="ECO:0000256" key="5">
    <source>
        <dbReference type="ARBA" id="ARBA00022741"/>
    </source>
</evidence>
<feature type="domain" description="Helicase ATP-binding" evidence="18">
    <location>
        <begin position="29"/>
        <end position="195"/>
    </location>
</feature>
<evidence type="ECO:0000256" key="3">
    <source>
        <dbReference type="ARBA" id="ARBA00005446"/>
    </source>
</evidence>
<dbReference type="InterPro" id="IPR006293">
    <property type="entry name" value="DNA_helicase_ATP-dep_RecQ_bac"/>
</dbReference>
<keyword evidence="10" id="KW-0067">ATP-binding</keyword>
<evidence type="ECO:0000256" key="14">
    <source>
        <dbReference type="ARBA" id="ARBA00023235"/>
    </source>
</evidence>
<organism evidence="20 21">
    <name type="scientific">Qipengyuania polymorpha</name>
    <dbReference type="NCBI Taxonomy" id="2867234"/>
    <lineage>
        <taxon>Bacteria</taxon>
        <taxon>Pseudomonadati</taxon>
        <taxon>Pseudomonadota</taxon>
        <taxon>Alphaproteobacteria</taxon>
        <taxon>Sphingomonadales</taxon>
        <taxon>Erythrobacteraceae</taxon>
        <taxon>Qipengyuania</taxon>
    </lineage>
</organism>
<keyword evidence="11" id="KW-0238">DNA-binding</keyword>
<comment type="similarity">
    <text evidence="3">Belongs to the helicase family. RecQ subfamily.</text>
</comment>
<dbReference type="Pfam" id="PF00270">
    <property type="entry name" value="DEAD"/>
    <property type="match status" value="1"/>
</dbReference>
<dbReference type="InterPro" id="IPR011545">
    <property type="entry name" value="DEAD/DEAH_box_helicase_dom"/>
</dbReference>
<evidence type="ECO:0000256" key="12">
    <source>
        <dbReference type="ARBA" id="ARBA00023172"/>
    </source>
</evidence>
<accession>A0ABS7J4Y6</accession>
<dbReference type="Pfam" id="PF00570">
    <property type="entry name" value="HRDC"/>
    <property type="match status" value="1"/>
</dbReference>
<evidence type="ECO:0000256" key="2">
    <source>
        <dbReference type="ARBA" id="ARBA00001947"/>
    </source>
</evidence>
<dbReference type="NCBIfam" id="TIGR00614">
    <property type="entry name" value="recQ_fam"/>
    <property type="match status" value="1"/>
</dbReference>
<dbReference type="SMART" id="SM00341">
    <property type="entry name" value="HRDC"/>
    <property type="match status" value="1"/>
</dbReference>
<dbReference type="InterPro" id="IPR027417">
    <property type="entry name" value="P-loop_NTPase"/>
</dbReference>
<evidence type="ECO:0000259" key="18">
    <source>
        <dbReference type="PROSITE" id="PS51192"/>
    </source>
</evidence>
<comment type="catalytic activity">
    <reaction evidence="15">
        <text>Couples ATP hydrolysis with the unwinding of duplex DNA by translocating in the 3'-5' direction.</text>
        <dbReference type="EC" id="5.6.2.4"/>
    </reaction>
</comment>
<dbReference type="Gene3D" id="1.10.10.10">
    <property type="entry name" value="Winged helix-like DNA-binding domain superfamily/Winged helix DNA-binding domain"/>
    <property type="match status" value="1"/>
</dbReference>
<evidence type="ECO:0000256" key="13">
    <source>
        <dbReference type="ARBA" id="ARBA00023204"/>
    </source>
</evidence>
<protein>
    <recommendedName>
        <fullName evidence="16">DNA helicase RecQ</fullName>
        <ecNumber evidence="16">5.6.2.4</ecNumber>
    </recommendedName>
</protein>
<dbReference type="CDD" id="cd17920">
    <property type="entry name" value="DEXHc_RecQ"/>
    <property type="match status" value="1"/>
</dbReference>
<dbReference type="PROSITE" id="PS51192">
    <property type="entry name" value="HELICASE_ATP_BIND_1"/>
    <property type="match status" value="1"/>
</dbReference>
<keyword evidence="5" id="KW-0547">Nucleotide-binding</keyword>
<dbReference type="PANTHER" id="PTHR13710:SF105">
    <property type="entry name" value="ATP-DEPENDENT DNA HELICASE Q1"/>
    <property type="match status" value="1"/>
</dbReference>
<dbReference type="InterPro" id="IPR044876">
    <property type="entry name" value="HRDC_dom_sf"/>
</dbReference>
<dbReference type="PROSITE" id="PS51194">
    <property type="entry name" value="HELICASE_CTER"/>
    <property type="match status" value="1"/>
</dbReference>
<keyword evidence="6" id="KW-0227">DNA damage</keyword>
<evidence type="ECO:0000256" key="1">
    <source>
        <dbReference type="ARBA" id="ARBA00001946"/>
    </source>
</evidence>
<dbReference type="RefSeq" id="WP_221573879.1">
    <property type="nucleotide sequence ID" value="NZ_JAIGNK010000003.1"/>
</dbReference>
<evidence type="ECO:0000256" key="7">
    <source>
        <dbReference type="ARBA" id="ARBA00022801"/>
    </source>
</evidence>
<dbReference type="SUPFAM" id="SSF52540">
    <property type="entry name" value="P-loop containing nucleoside triphosphate hydrolases"/>
    <property type="match status" value="2"/>
</dbReference>
<dbReference type="Proteomes" id="UP000783253">
    <property type="component" value="Unassembled WGS sequence"/>
</dbReference>
<evidence type="ECO:0000256" key="10">
    <source>
        <dbReference type="ARBA" id="ARBA00022840"/>
    </source>
</evidence>
<keyword evidence="8 20" id="KW-0347">Helicase</keyword>
<evidence type="ECO:0000256" key="6">
    <source>
        <dbReference type="ARBA" id="ARBA00022763"/>
    </source>
</evidence>
<feature type="domain" description="HRDC" evidence="17">
    <location>
        <begin position="518"/>
        <end position="591"/>
    </location>
</feature>
<evidence type="ECO:0000256" key="15">
    <source>
        <dbReference type="ARBA" id="ARBA00034617"/>
    </source>
</evidence>
<dbReference type="PROSITE" id="PS50967">
    <property type="entry name" value="HRDC"/>
    <property type="match status" value="1"/>
</dbReference>
<dbReference type="SMART" id="SM00956">
    <property type="entry name" value="RQC"/>
    <property type="match status" value="1"/>
</dbReference>
<dbReference type="GO" id="GO:0003678">
    <property type="term" value="F:DNA helicase activity"/>
    <property type="evidence" value="ECO:0007669"/>
    <property type="project" value="UniProtKB-EC"/>
</dbReference>
<keyword evidence="4" id="KW-0479">Metal-binding</keyword>
<proteinExistence type="inferred from homology"/>
<dbReference type="Gene3D" id="1.10.150.80">
    <property type="entry name" value="HRDC domain"/>
    <property type="match status" value="1"/>
</dbReference>
<dbReference type="InterPro" id="IPR010997">
    <property type="entry name" value="HRDC-like_sf"/>
</dbReference>
<gene>
    <name evidence="20" type="primary">recQ</name>
    <name evidence="20" type="ORF">K3152_09440</name>
</gene>
<dbReference type="PANTHER" id="PTHR13710">
    <property type="entry name" value="DNA HELICASE RECQ FAMILY MEMBER"/>
    <property type="match status" value="1"/>
</dbReference>
<keyword evidence="21" id="KW-1185">Reference proteome</keyword>
<dbReference type="EMBL" id="JAIGNK010000003">
    <property type="protein sequence ID" value="MBX7458468.1"/>
    <property type="molecule type" value="Genomic_DNA"/>
</dbReference>
<dbReference type="Pfam" id="PF16124">
    <property type="entry name" value="RecQ_Zn_bind"/>
    <property type="match status" value="1"/>
</dbReference>
<evidence type="ECO:0000256" key="9">
    <source>
        <dbReference type="ARBA" id="ARBA00022833"/>
    </source>
</evidence>
<dbReference type="InterPro" id="IPR018982">
    <property type="entry name" value="RQC_domain"/>
</dbReference>
<keyword evidence="14" id="KW-0413">Isomerase</keyword>
<evidence type="ECO:0000259" key="17">
    <source>
        <dbReference type="PROSITE" id="PS50967"/>
    </source>
</evidence>
<dbReference type="NCBIfam" id="TIGR01389">
    <property type="entry name" value="recQ"/>
    <property type="match status" value="1"/>
</dbReference>
<reference evidence="20 21" key="1">
    <citation type="submission" date="2021-08" db="EMBL/GenBank/DDBJ databases">
        <title>Comparative Genomics Analysis of the Genus Qipengyuania Reveals Extensive Genetic Diversity and Metabolic Versatility, Including the Description of Fifteen Novel Species.</title>
        <authorList>
            <person name="Liu Y."/>
        </authorList>
    </citation>
    <scope>NUCLEOTIDE SEQUENCE [LARGE SCALE GENOMIC DNA]</scope>
    <source>
        <strain evidence="20 21">1NDH17</strain>
    </source>
</reference>
<dbReference type="InterPro" id="IPR004589">
    <property type="entry name" value="DNA_helicase_ATP-dep_RecQ"/>
</dbReference>